<dbReference type="AlphaFoldDB" id="A0A7J6A5U7"/>
<evidence type="ECO:0000313" key="2">
    <source>
        <dbReference type="Proteomes" id="UP000593565"/>
    </source>
</evidence>
<proteinExistence type="predicted"/>
<keyword evidence="2" id="KW-1185">Reference proteome</keyword>
<dbReference type="Proteomes" id="UP000593565">
    <property type="component" value="Unassembled WGS sequence"/>
</dbReference>
<dbReference type="EMBL" id="JAAGNN010000017">
    <property type="protein sequence ID" value="KAF4078113.1"/>
    <property type="molecule type" value="Genomic_DNA"/>
</dbReference>
<comment type="caution">
    <text evidence="1">The sequence shown here is derived from an EMBL/GenBank/DDBJ whole genome shotgun (WGS) entry which is preliminary data.</text>
</comment>
<name>A0A7J6A5U7_AMEME</name>
<accession>A0A7J6A5U7</accession>
<reference evidence="1 2" key="1">
    <citation type="submission" date="2020-02" db="EMBL/GenBank/DDBJ databases">
        <title>A chromosome-scale genome assembly of the black bullhead catfish (Ameiurus melas).</title>
        <authorList>
            <person name="Wen M."/>
            <person name="Zham M."/>
            <person name="Cabau C."/>
            <person name="Klopp C."/>
            <person name="Donnadieu C."/>
            <person name="Roques C."/>
            <person name="Bouchez O."/>
            <person name="Lampietro C."/>
            <person name="Jouanno E."/>
            <person name="Herpin A."/>
            <person name="Louis A."/>
            <person name="Berthelot C."/>
            <person name="Parey E."/>
            <person name="Roest-Crollius H."/>
            <person name="Braasch I."/>
            <person name="Postlethwait J."/>
            <person name="Robinson-Rechavi M."/>
            <person name="Echchiki A."/>
            <person name="Begum T."/>
            <person name="Montfort J."/>
            <person name="Schartl M."/>
            <person name="Bobe J."/>
            <person name="Guiguen Y."/>
        </authorList>
    </citation>
    <scope>NUCLEOTIDE SEQUENCE [LARGE SCALE GENOMIC DNA]</scope>
    <source>
        <strain evidence="1">M_S1</strain>
        <tissue evidence="1">Blood</tissue>
    </source>
</reference>
<sequence>MLRVQSQEHCEDKFALFYRVCLQIIHHKHCVPVRKPSIWRKQFAGIHRKTTNNMQGSHTEGRKWKYCLKMPVQSNLCHGGISAI</sequence>
<protein>
    <submittedName>
        <fullName evidence="1">Uncharacterized protein</fullName>
    </submittedName>
</protein>
<gene>
    <name evidence="1" type="ORF">AMELA_G00195690</name>
</gene>
<organism evidence="1 2">
    <name type="scientific">Ameiurus melas</name>
    <name type="common">Black bullhead</name>
    <name type="synonym">Silurus melas</name>
    <dbReference type="NCBI Taxonomy" id="219545"/>
    <lineage>
        <taxon>Eukaryota</taxon>
        <taxon>Metazoa</taxon>
        <taxon>Chordata</taxon>
        <taxon>Craniata</taxon>
        <taxon>Vertebrata</taxon>
        <taxon>Euteleostomi</taxon>
        <taxon>Actinopterygii</taxon>
        <taxon>Neopterygii</taxon>
        <taxon>Teleostei</taxon>
        <taxon>Ostariophysi</taxon>
        <taxon>Siluriformes</taxon>
        <taxon>Ictaluridae</taxon>
        <taxon>Ameiurus</taxon>
    </lineage>
</organism>
<evidence type="ECO:0000313" key="1">
    <source>
        <dbReference type="EMBL" id="KAF4078113.1"/>
    </source>
</evidence>